<sequence length="162" mass="17764">MYRQVGVFPHRDTPHQDQIRLVVVVRPRPVIVIQREVHRLDPLHVVGIPADRVGFAYGIRRVGGELLFQRGEEGGEDVDHEAVGGGEHLADVLVDDGVEDDRAYAVTLGRGVDLLDHHPGLVDAVDVRFAERHRNDIVGILTYFPGPGHKRPASPSGDSPAS</sequence>
<dbReference type="AlphaFoldDB" id="A0A1R3L0X9"/>
<reference evidence="2" key="1">
    <citation type="submission" date="2013-09" db="EMBL/GenBank/DDBJ databases">
        <title>Corchorus olitorius genome sequencing.</title>
        <authorList>
            <person name="Alam M."/>
            <person name="Haque M.S."/>
            <person name="Islam M.S."/>
            <person name="Emdad E.M."/>
            <person name="Islam M.M."/>
            <person name="Ahmed B."/>
            <person name="Halim A."/>
            <person name="Hossen Q.M.M."/>
            <person name="Hossain M.Z."/>
            <person name="Ahmed R."/>
            <person name="Khan M.M."/>
            <person name="Islam R."/>
            <person name="Rashid M.M."/>
            <person name="Khan S.A."/>
            <person name="Rahman M.S."/>
            <person name="Alam M."/>
            <person name="Yahiya A.S."/>
            <person name="Khan M.S."/>
            <person name="Azam M.S."/>
            <person name="Haque T."/>
            <person name="Lashkar M.Z.H."/>
            <person name="Akhand A.I."/>
            <person name="Morshed G."/>
            <person name="Roy S."/>
            <person name="Uddin K.S."/>
            <person name="Rabeya T."/>
            <person name="Hossain A.S."/>
            <person name="Chowdhury A."/>
            <person name="Snigdha A.R."/>
            <person name="Mortoza M.S."/>
            <person name="Matin S.A."/>
            <person name="Hoque S.M.E."/>
            <person name="Islam M.K."/>
            <person name="Roy D.K."/>
            <person name="Haider R."/>
            <person name="Moosa M.M."/>
            <person name="Elias S.M."/>
            <person name="Hasan A.M."/>
            <person name="Jahan S."/>
            <person name="Shafiuddin M."/>
            <person name="Mahmood N."/>
            <person name="Shommy N.S."/>
        </authorList>
    </citation>
    <scope>NUCLEOTIDE SEQUENCE [LARGE SCALE GENOMIC DNA]</scope>
    <source>
        <strain evidence="2">cv. O-4</strain>
    </source>
</reference>
<evidence type="ECO:0000313" key="2">
    <source>
        <dbReference type="Proteomes" id="UP000187203"/>
    </source>
</evidence>
<organism evidence="1 2">
    <name type="scientific">Corchorus olitorius</name>
    <dbReference type="NCBI Taxonomy" id="93759"/>
    <lineage>
        <taxon>Eukaryota</taxon>
        <taxon>Viridiplantae</taxon>
        <taxon>Streptophyta</taxon>
        <taxon>Embryophyta</taxon>
        <taxon>Tracheophyta</taxon>
        <taxon>Spermatophyta</taxon>
        <taxon>Magnoliopsida</taxon>
        <taxon>eudicotyledons</taxon>
        <taxon>Gunneridae</taxon>
        <taxon>Pentapetalae</taxon>
        <taxon>rosids</taxon>
        <taxon>malvids</taxon>
        <taxon>Malvales</taxon>
        <taxon>Malvaceae</taxon>
        <taxon>Grewioideae</taxon>
        <taxon>Apeibeae</taxon>
        <taxon>Corchorus</taxon>
    </lineage>
</organism>
<evidence type="ECO:0000313" key="1">
    <source>
        <dbReference type="EMBL" id="OMP12984.1"/>
    </source>
</evidence>
<comment type="caution">
    <text evidence="1">The sequence shown here is derived from an EMBL/GenBank/DDBJ whole genome shotgun (WGS) entry which is preliminary data.</text>
</comment>
<dbReference type="Proteomes" id="UP000187203">
    <property type="component" value="Unassembled WGS sequence"/>
</dbReference>
<protein>
    <submittedName>
        <fullName evidence="1">V-type ATP synthase beta chain</fullName>
    </submittedName>
</protein>
<gene>
    <name evidence="1" type="ORF">COLO4_02481</name>
</gene>
<keyword evidence="2" id="KW-1185">Reference proteome</keyword>
<name>A0A1R3L0X9_9ROSI</name>
<accession>A0A1R3L0X9</accession>
<proteinExistence type="predicted"/>
<dbReference type="EMBL" id="AWUE01005466">
    <property type="protein sequence ID" value="OMP12984.1"/>
    <property type="molecule type" value="Genomic_DNA"/>
</dbReference>